<keyword evidence="1" id="KW-0813">Transport</keyword>
<dbReference type="SUPFAM" id="SSF46626">
    <property type="entry name" value="Cytochrome c"/>
    <property type="match status" value="1"/>
</dbReference>
<dbReference type="InterPro" id="IPR036909">
    <property type="entry name" value="Cyt_c-like_dom_sf"/>
</dbReference>
<feature type="chain" id="PRO_5008079136" evidence="7">
    <location>
        <begin position="18"/>
        <end position="103"/>
    </location>
</feature>
<dbReference type="GO" id="GO:0020037">
    <property type="term" value="F:heme binding"/>
    <property type="evidence" value="ECO:0007669"/>
    <property type="project" value="InterPro"/>
</dbReference>
<gene>
    <name evidence="9" type="ORF">APB76_18705</name>
</gene>
<dbReference type="RefSeq" id="WP_049843123.1">
    <property type="nucleotide sequence ID" value="NZ_LLEI02000064.1"/>
</dbReference>
<dbReference type="InterPro" id="IPR009056">
    <property type="entry name" value="Cyt_c-like_dom"/>
</dbReference>
<feature type="domain" description="Cytochrome c" evidence="8">
    <location>
        <begin position="22"/>
        <end position="103"/>
    </location>
</feature>
<name>A0A177XVU5_9VIBR</name>
<dbReference type="AlphaFoldDB" id="A0A177XVU5"/>
<dbReference type="Pfam" id="PF00034">
    <property type="entry name" value="Cytochrom_C"/>
    <property type="match status" value="1"/>
</dbReference>
<evidence type="ECO:0000256" key="5">
    <source>
        <dbReference type="ARBA" id="ARBA00023004"/>
    </source>
</evidence>
<dbReference type="EMBL" id="LLEI02000064">
    <property type="protein sequence ID" value="OAJ92714.1"/>
    <property type="molecule type" value="Genomic_DNA"/>
</dbReference>
<protein>
    <submittedName>
        <fullName evidence="9">Cytochrome C554</fullName>
    </submittedName>
</protein>
<keyword evidence="7" id="KW-0732">Signal</keyword>
<dbReference type="PANTHER" id="PTHR33751">
    <property type="entry name" value="CBB3-TYPE CYTOCHROME C OXIDASE SUBUNIT FIXP"/>
    <property type="match status" value="1"/>
</dbReference>
<keyword evidence="2 6" id="KW-0349">Heme</keyword>
<dbReference type="InterPro" id="IPR050597">
    <property type="entry name" value="Cytochrome_c_Oxidase_Subunit"/>
</dbReference>
<sequence>MIRTLPLLLLIPSLALASNQFGDPELGKIKSPSCVFCHGQDGTASNPAYPHLKGQNAQYLFQSMKDYQDGNRTGALAEMMKVQLSRLNNQDLKDISAYFSSQE</sequence>
<keyword evidence="4" id="KW-0249">Electron transport</keyword>
<dbReference type="Gene3D" id="1.10.760.10">
    <property type="entry name" value="Cytochrome c-like domain"/>
    <property type="match status" value="1"/>
</dbReference>
<dbReference type="Proteomes" id="UP000078406">
    <property type="component" value="Unassembled WGS sequence"/>
</dbReference>
<dbReference type="GO" id="GO:0009055">
    <property type="term" value="F:electron transfer activity"/>
    <property type="evidence" value="ECO:0007669"/>
    <property type="project" value="InterPro"/>
</dbReference>
<evidence type="ECO:0000256" key="1">
    <source>
        <dbReference type="ARBA" id="ARBA00022448"/>
    </source>
</evidence>
<organism evidence="9 10">
    <name type="scientific">Vibrio bivalvicida</name>
    <dbReference type="NCBI Taxonomy" id="1276888"/>
    <lineage>
        <taxon>Bacteria</taxon>
        <taxon>Pseudomonadati</taxon>
        <taxon>Pseudomonadota</taxon>
        <taxon>Gammaproteobacteria</taxon>
        <taxon>Vibrionales</taxon>
        <taxon>Vibrionaceae</taxon>
        <taxon>Vibrio</taxon>
        <taxon>Vibrio oreintalis group</taxon>
    </lineage>
</organism>
<evidence type="ECO:0000256" key="7">
    <source>
        <dbReference type="SAM" id="SignalP"/>
    </source>
</evidence>
<accession>A0A177XVU5</accession>
<dbReference type="PROSITE" id="PS51007">
    <property type="entry name" value="CYTC"/>
    <property type="match status" value="1"/>
</dbReference>
<keyword evidence="5 6" id="KW-0408">Iron</keyword>
<reference evidence="9 10" key="1">
    <citation type="journal article" date="2016" name="Syst. Appl. Microbiol.">
        <title>Vibrio bivalvicida sp. nov., a novel larval pathogen for bivalve molluscs reared in a hatchery.</title>
        <authorList>
            <person name="Dubert J."/>
            <person name="Romalde J.L."/>
            <person name="Prado S."/>
            <person name="Barja J.L."/>
        </authorList>
    </citation>
    <scope>NUCLEOTIDE SEQUENCE [LARGE SCALE GENOMIC DNA]</scope>
    <source>
        <strain evidence="9 10">605</strain>
    </source>
</reference>
<evidence type="ECO:0000313" key="10">
    <source>
        <dbReference type="Proteomes" id="UP000078406"/>
    </source>
</evidence>
<evidence type="ECO:0000256" key="4">
    <source>
        <dbReference type="ARBA" id="ARBA00022982"/>
    </source>
</evidence>
<keyword evidence="3 6" id="KW-0479">Metal-binding</keyword>
<dbReference type="PANTHER" id="PTHR33751:SF9">
    <property type="entry name" value="CYTOCHROME C4"/>
    <property type="match status" value="1"/>
</dbReference>
<evidence type="ECO:0000313" key="9">
    <source>
        <dbReference type="EMBL" id="OAJ92714.1"/>
    </source>
</evidence>
<comment type="caution">
    <text evidence="9">The sequence shown here is derived from an EMBL/GenBank/DDBJ whole genome shotgun (WGS) entry which is preliminary data.</text>
</comment>
<feature type="signal peptide" evidence="7">
    <location>
        <begin position="1"/>
        <end position="17"/>
    </location>
</feature>
<dbReference type="GO" id="GO:0046872">
    <property type="term" value="F:metal ion binding"/>
    <property type="evidence" value="ECO:0007669"/>
    <property type="project" value="UniProtKB-KW"/>
</dbReference>
<proteinExistence type="predicted"/>
<evidence type="ECO:0000256" key="3">
    <source>
        <dbReference type="ARBA" id="ARBA00022723"/>
    </source>
</evidence>
<evidence type="ECO:0000259" key="8">
    <source>
        <dbReference type="PROSITE" id="PS51007"/>
    </source>
</evidence>
<evidence type="ECO:0000256" key="2">
    <source>
        <dbReference type="ARBA" id="ARBA00022617"/>
    </source>
</evidence>
<evidence type="ECO:0000256" key="6">
    <source>
        <dbReference type="PROSITE-ProRule" id="PRU00433"/>
    </source>
</evidence>